<dbReference type="Gene3D" id="3.30.470.20">
    <property type="entry name" value="ATP-grasp fold, B domain"/>
    <property type="match status" value="1"/>
</dbReference>
<dbReference type="GO" id="GO:0009432">
    <property type="term" value="P:SOS response"/>
    <property type="evidence" value="ECO:0007669"/>
    <property type="project" value="TreeGrafter"/>
</dbReference>
<dbReference type="Pfam" id="PF21068">
    <property type="entry name" value="ATPgraspMvdD"/>
    <property type="match status" value="1"/>
</dbReference>
<dbReference type="InterPro" id="IPR048936">
    <property type="entry name" value="MvdD-like_ATPgrasp"/>
</dbReference>
<accession>A0A7I9VU59</accession>
<keyword evidence="3" id="KW-1185">Reference proteome</keyword>
<dbReference type="GO" id="GO:0005737">
    <property type="term" value="C:cytoplasm"/>
    <property type="evidence" value="ECO:0007669"/>
    <property type="project" value="TreeGrafter"/>
</dbReference>
<dbReference type="GO" id="GO:0018169">
    <property type="term" value="F:ribosomal S6-glutamic acid ligase activity"/>
    <property type="evidence" value="ECO:0007669"/>
    <property type="project" value="TreeGrafter"/>
</dbReference>
<dbReference type="SUPFAM" id="SSF56059">
    <property type="entry name" value="Glutathione synthetase ATP-binding domain-like"/>
    <property type="match status" value="1"/>
</dbReference>
<evidence type="ECO:0000313" key="3">
    <source>
        <dbReference type="Proteomes" id="UP000503640"/>
    </source>
</evidence>
<dbReference type="PANTHER" id="PTHR21621:SF0">
    <property type="entry name" value="BETA-CITRYLGLUTAMATE SYNTHASE B-RELATED"/>
    <property type="match status" value="1"/>
</dbReference>
<dbReference type="AlphaFoldDB" id="A0A7I9VU59"/>
<protein>
    <submittedName>
        <fullName evidence="2">ATP-grasp ribosomal peptide maturase</fullName>
    </submittedName>
</protein>
<organism evidence="2 3">
    <name type="scientific">Anaeromyxobacter diazotrophicus</name>
    <dbReference type="NCBI Taxonomy" id="2590199"/>
    <lineage>
        <taxon>Bacteria</taxon>
        <taxon>Pseudomonadati</taxon>
        <taxon>Myxococcota</taxon>
        <taxon>Myxococcia</taxon>
        <taxon>Myxococcales</taxon>
        <taxon>Cystobacterineae</taxon>
        <taxon>Anaeromyxobacteraceae</taxon>
        <taxon>Anaeromyxobacter</taxon>
    </lineage>
</organism>
<evidence type="ECO:0000259" key="1">
    <source>
        <dbReference type="Pfam" id="PF21068"/>
    </source>
</evidence>
<evidence type="ECO:0000313" key="2">
    <source>
        <dbReference type="EMBL" id="GEJ59497.1"/>
    </source>
</evidence>
<dbReference type="RefSeq" id="WP_176069047.1">
    <property type="nucleotide sequence ID" value="NZ_BJTG01000015.1"/>
</dbReference>
<proteinExistence type="predicted"/>
<dbReference type="PANTHER" id="PTHR21621">
    <property type="entry name" value="RIBOSOMAL PROTEIN S6 MODIFICATION PROTEIN"/>
    <property type="match status" value="1"/>
</dbReference>
<feature type="domain" description="MvdD-like pre-ATP grasp" evidence="1">
    <location>
        <begin position="7"/>
        <end position="121"/>
    </location>
</feature>
<dbReference type="Proteomes" id="UP000503640">
    <property type="component" value="Unassembled WGS sequence"/>
</dbReference>
<name>A0A7I9VU59_9BACT</name>
<sequence length="321" mass="35293">MSRRRGTVLVVAPAADSHARAVLAELRRRRVPATSFDTARFPERATLALHLDAGSSWRGALRSGDALDPERVRAVWWRRPEPYRLHPSLRGRRRDGAFCAADDALGAFWSALDARWVNDPARDEAAEHKPRQLALAARLALAIPETLVTNDPAAARAFVAARPDGATIHKNVTGAPALLRHTALARQGDRALFASVRHLPLMIQERVPGTDLRVTVVGDDLFAAEIDVEADPVDVRAALPRARMRPVPLPPAVASKLQRFVRALGLTYAALDLRRREDGEHVFLEVNPSGEWLYVERRTGQPVTAAVATLLARVARRTSPQ</sequence>
<reference evidence="3" key="1">
    <citation type="journal article" date="2020" name="Appl. Environ. Microbiol.">
        <title>Diazotrophic Anaeromyxobacter Isolates from Soils.</title>
        <authorList>
            <person name="Masuda Y."/>
            <person name="Yamanaka H."/>
            <person name="Xu Z.X."/>
            <person name="Shiratori Y."/>
            <person name="Aono T."/>
            <person name="Amachi S."/>
            <person name="Senoo K."/>
            <person name="Itoh H."/>
        </authorList>
    </citation>
    <scope>NUCLEOTIDE SEQUENCE [LARGE SCALE GENOMIC DNA]</scope>
    <source>
        <strain evidence="3">R267</strain>
    </source>
</reference>
<dbReference type="EMBL" id="BJTG01000015">
    <property type="protein sequence ID" value="GEJ59497.1"/>
    <property type="molecule type" value="Genomic_DNA"/>
</dbReference>
<gene>
    <name evidence="2" type="ORF">AMYX_42380</name>
</gene>
<comment type="caution">
    <text evidence="2">The sequence shown here is derived from an EMBL/GenBank/DDBJ whole genome shotgun (WGS) entry which is preliminary data.</text>
</comment>